<reference evidence="2 3" key="1">
    <citation type="submission" date="2024-04" db="EMBL/GenBank/DDBJ databases">
        <authorList>
            <person name="Rising A."/>
            <person name="Reimegard J."/>
            <person name="Sonavane S."/>
            <person name="Akerstrom W."/>
            <person name="Nylinder S."/>
            <person name="Hedman E."/>
            <person name="Kallberg Y."/>
        </authorList>
    </citation>
    <scope>NUCLEOTIDE SEQUENCE [LARGE SCALE GENOMIC DNA]</scope>
</reference>
<organism evidence="2 3">
    <name type="scientific">Larinioides sclopetarius</name>
    <dbReference type="NCBI Taxonomy" id="280406"/>
    <lineage>
        <taxon>Eukaryota</taxon>
        <taxon>Metazoa</taxon>
        <taxon>Ecdysozoa</taxon>
        <taxon>Arthropoda</taxon>
        <taxon>Chelicerata</taxon>
        <taxon>Arachnida</taxon>
        <taxon>Araneae</taxon>
        <taxon>Araneomorphae</taxon>
        <taxon>Entelegynae</taxon>
        <taxon>Araneoidea</taxon>
        <taxon>Araneidae</taxon>
        <taxon>Larinioides</taxon>
    </lineage>
</organism>
<feature type="compositionally biased region" description="Low complexity" evidence="1">
    <location>
        <begin position="148"/>
        <end position="164"/>
    </location>
</feature>
<dbReference type="Proteomes" id="UP001497382">
    <property type="component" value="Unassembled WGS sequence"/>
</dbReference>
<evidence type="ECO:0000313" key="2">
    <source>
        <dbReference type="EMBL" id="CAL1262614.1"/>
    </source>
</evidence>
<gene>
    <name evidence="2" type="ORF">LARSCL_LOCUS1081</name>
</gene>
<dbReference type="EMBL" id="CAXIEN010000006">
    <property type="protein sequence ID" value="CAL1262614.1"/>
    <property type="molecule type" value="Genomic_DNA"/>
</dbReference>
<keyword evidence="3" id="KW-1185">Reference proteome</keyword>
<evidence type="ECO:0000313" key="3">
    <source>
        <dbReference type="Proteomes" id="UP001497382"/>
    </source>
</evidence>
<sequence length="164" mass="18319">MAILKQVDVDIDAEDFGGTTVVQLACLKTGKPFEVVSRVMKDKDRIAERLSSTMGCICSFFKTLTSYHGSHLTAHQVSRQRQQRARRLQQPSRDSPPPMTPQDKDPDRVSTPPILTNLKPPLKGVGHMEEERLLTFSPQKHKLGECGKQSSFSQSKFSSSFSKS</sequence>
<feature type="region of interest" description="Disordered" evidence="1">
    <location>
        <begin position="72"/>
        <end position="164"/>
    </location>
</feature>
<proteinExistence type="predicted"/>
<name>A0AAV1YV24_9ARAC</name>
<accession>A0AAV1YV24</accession>
<protein>
    <submittedName>
        <fullName evidence="2">Uncharacterized protein</fullName>
    </submittedName>
</protein>
<evidence type="ECO:0000256" key="1">
    <source>
        <dbReference type="SAM" id="MobiDB-lite"/>
    </source>
</evidence>
<comment type="caution">
    <text evidence="2">The sequence shown here is derived from an EMBL/GenBank/DDBJ whole genome shotgun (WGS) entry which is preliminary data.</text>
</comment>
<dbReference type="AlphaFoldDB" id="A0AAV1YV24"/>